<comment type="subcellular location">
    <subcellularLocation>
        <location evidence="1">Nucleus</location>
    </subcellularLocation>
</comment>
<feature type="region of interest" description="Disordered" evidence="8">
    <location>
        <begin position="531"/>
        <end position="550"/>
    </location>
</feature>
<feature type="region of interest" description="Disordered" evidence="8">
    <location>
        <begin position="1"/>
        <end position="84"/>
    </location>
</feature>
<evidence type="ECO:0000256" key="5">
    <source>
        <dbReference type="ARBA" id="ARBA00049136"/>
    </source>
</evidence>
<dbReference type="GO" id="GO:0031507">
    <property type="term" value="P:heterochromatin formation"/>
    <property type="evidence" value="ECO:0007669"/>
    <property type="project" value="TreeGrafter"/>
</dbReference>
<dbReference type="Gene3D" id="3.40.800.20">
    <property type="entry name" value="Histone deacetylase domain"/>
    <property type="match status" value="1"/>
</dbReference>
<dbReference type="Proteomes" id="UP001177744">
    <property type="component" value="Unassembled WGS sequence"/>
</dbReference>
<comment type="catalytic activity">
    <reaction evidence="7">
        <text>N(6)-acetyl-L-lysyl-[histone] + H2O = L-lysyl-[histone] + acetate</text>
        <dbReference type="Rhea" id="RHEA:58196"/>
        <dbReference type="Rhea" id="RHEA-COMP:9845"/>
        <dbReference type="Rhea" id="RHEA-COMP:11338"/>
        <dbReference type="ChEBI" id="CHEBI:15377"/>
        <dbReference type="ChEBI" id="CHEBI:29969"/>
        <dbReference type="ChEBI" id="CHEBI:30089"/>
        <dbReference type="ChEBI" id="CHEBI:61930"/>
        <dbReference type="EC" id="3.5.1.98"/>
    </reaction>
    <physiologicalReaction direction="left-to-right" evidence="7">
        <dbReference type="Rhea" id="RHEA:58197"/>
    </physiologicalReaction>
</comment>
<dbReference type="InterPro" id="IPR023801">
    <property type="entry name" value="His_deacetylse_dom"/>
</dbReference>
<dbReference type="EMBL" id="JAULJE010000006">
    <property type="protein sequence ID" value="KAK1342092.1"/>
    <property type="molecule type" value="Genomic_DNA"/>
</dbReference>
<evidence type="ECO:0000256" key="1">
    <source>
        <dbReference type="ARBA" id="ARBA00004123"/>
    </source>
</evidence>
<dbReference type="PANTHER" id="PTHR10625:SF49">
    <property type="entry name" value="HISTONE DEACETYLASE 1"/>
    <property type="match status" value="1"/>
</dbReference>
<comment type="catalytic activity">
    <reaction evidence="5">
        <text>N(6)-acetyl-L-lysyl-[protein] + H2O = L-lysyl-[protein] + acetate</text>
        <dbReference type="Rhea" id="RHEA:58108"/>
        <dbReference type="Rhea" id="RHEA-COMP:9752"/>
        <dbReference type="Rhea" id="RHEA-COMP:10731"/>
        <dbReference type="ChEBI" id="CHEBI:15377"/>
        <dbReference type="ChEBI" id="CHEBI:29969"/>
        <dbReference type="ChEBI" id="CHEBI:30089"/>
        <dbReference type="ChEBI" id="CHEBI:61930"/>
    </reaction>
    <physiologicalReaction direction="left-to-right" evidence="5">
        <dbReference type="Rhea" id="RHEA:58109"/>
    </physiologicalReaction>
</comment>
<dbReference type="GO" id="GO:0141221">
    <property type="term" value="F:histone deacetylase activity, hydrolytic mechanism"/>
    <property type="evidence" value="ECO:0007669"/>
    <property type="project" value="UniProtKB-EC"/>
</dbReference>
<dbReference type="InterPro" id="IPR023696">
    <property type="entry name" value="Ureohydrolase_dom_sf"/>
</dbReference>
<dbReference type="Pfam" id="PF00850">
    <property type="entry name" value="Hist_deacetyl"/>
    <property type="match status" value="1"/>
</dbReference>
<feature type="compositionally biased region" description="Gly residues" evidence="8">
    <location>
        <begin position="42"/>
        <end position="65"/>
    </location>
</feature>
<dbReference type="SUPFAM" id="SSF52768">
    <property type="entry name" value="Arginase/deacetylase"/>
    <property type="match status" value="1"/>
</dbReference>
<dbReference type="PANTHER" id="PTHR10625">
    <property type="entry name" value="HISTONE DEACETYLASE HDAC1-RELATED"/>
    <property type="match status" value="1"/>
</dbReference>
<evidence type="ECO:0000256" key="2">
    <source>
        <dbReference type="ARBA" id="ARBA00023015"/>
    </source>
</evidence>
<evidence type="ECO:0000259" key="9">
    <source>
        <dbReference type="Pfam" id="PF00850"/>
    </source>
</evidence>
<organism evidence="10 11">
    <name type="scientific">Cnephaeus nilssonii</name>
    <name type="common">Northern bat</name>
    <name type="synonym">Eptesicus nilssonii</name>
    <dbReference type="NCBI Taxonomy" id="3371016"/>
    <lineage>
        <taxon>Eukaryota</taxon>
        <taxon>Metazoa</taxon>
        <taxon>Chordata</taxon>
        <taxon>Craniata</taxon>
        <taxon>Vertebrata</taxon>
        <taxon>Euteleostomi</taxon>
        <taxon>Mammalia</taxon>
        <taxon>Eutheria</taxon>
        <taxon>Laurasiatheria</taxon>
        <taxon>Chiroptera</taxon>
        <taxon>Yangochiroptera</taxon>
        <taxon>Vespertilionidae</taxon>
        <taxon>Cnephaeus</taxon>
    </lineage>
</organism>
<comment type="caution">
    <text evidence="10">The sequence shown here is derived from an EMBL/GenBank/DDBJ whole genome shotgun (WGS) entry which is preliminary data.</text>
</comment>
<keyword evidence="3" id="KW-0804">Transcription</keyword>
<evidence type="ECO:0000256" key="4">
    <source>
        <dbReference type="ARBA" id="ARBA00023242"/>
    </source>
</evidence>
<feature type="compositionally biased region" description="Basic and acidic residues" evidence="8">
    <location>
        <begin position="663"/>
        <end position="681"/>
    </location>
</feature>
<feature type="region of interest" description="Disordered" evidence="8">
    <location>
        <begin position="659"/>
        <end position="700"/>
    </location>
</feature>
<comment type="catalytic activity">
    <reaction evidence="6">
        <text>N(6)-(2E)-butenoyl-L-lysyl-[protein] + H2O = (2E)-2-butenoate + L-lysyl-[protein]</text>
        <dbReference type="Rhea" id="RHEA:69172"/>
        <dbReference type="Rhea" id="RHEA-COMP:9752"/>
        <dbReference type="Rhea" id="RHEA-COMP:13707"/>
        <dbReference type="ChEBI" id="CHEBI:15377"/>
        <dbReference type="ChEBI" id="CHEBI:29969"/>
        <dbReference type="ChEBI" id="CHEBI:35899"/>
        <dbReference type="ChEBI" id="CHEBI:137954"/>
    </reaction>
    <physiologicalReaction direction="left-to-right" evidence="6">
        <dbReference type="Rhea" id="RHEA:69173"/>
    </physiologicalReaction>
</comment>
<evidence type="ECO:0000256" key="8">
    <source>
        <dbReference type="SAM" id="MobiDB-lite"/>
    </source>
</evidence>
<evidence type="ECO:0000256" key="7">
    <source>
        <dbReference type="ARBA" id="ARBA00049416"/>
    </source>
</evidence>
<dbReference type="AlphaFoldDB" id="A0AA40LS80"/>
<feature type="non-terminal residue" evidence="10">
    <location>
        <position position="724"/>
    </location>
</feature>
<protein>
    <recommendedName>
        <fullName evidence="9">Histone deacetylase domain-containing protein</fullName>
    </recommendedName>
</protein>
<reference evidence="10" key="1">
    <citation type="submission" date="2023-06" db="EMBL/GenBank/DDBJ databases">
        <title>Reference genome for the Northern bat (Eptesicus nilssonii), a most northern bat species.</title>
        <authorList>
            <person name="Laine V.N."/>
            <person name="Pulliainen A.T."/>
            <person name="Lilley T.M."/>
        </authorList>
    </citation>
    <scope>NUCLEOTIDE SEQUENCE</scope>
    <source>
        <strain evidence="10">BLF_Eptnil</strain>
        <tissue evidence="10">Kidney</tissue>
    </source>
</reference>
<evidence type="ECO:0000313" key="11">
    <source>
        <dbReference type="Proteomes" id="UP001177744"/>
    </source>
</evidence>
<keyword evidence="2" id="KW-0805">Transcription regulation</keyword>
<name>A0AA40LS80_CNENI</name>
<feature type="domain" description="Histone deacetylase" evidence="9">
    <location>
        <begin position="242"/>
        <end position="278"/>
    </location>
</feature>
<dbReference type="InterPro" id="IPR037138">
    <property type="entry name" value="His_deacetylse_dom_sf"/>
</dbReference>
<keyword evidence="11" id="KW-1185">Reference proteome</keyword>
<evidence type="ECO:0000313" key="10">
    <source>
        <dbReference type="EMBL" id="KAK1342092.1"/>
    </source>
</evidence>
<evidence type="ECO:0000256" key="3">
    <source>
        <dbReference type="ARBA" id="ARBA00023163"/>
    </source>
</evidence>
<dbReference type="GO" id="GO:0016581">
    <property type="term" value="C:NuRD complex"/>
    <property type="evidence" value="ECO:0007669"/>
    <property type="project" value="TreeGrafter"/>
</dbReference>
<proteinExistence type="predicted"/>
<accession>A0AA40LS80</accession>
<evidence type="ECO:0000256" key="6">
    <source>
        <dbReference type="ARBA" id="ARBA00049193"/>
    </source>
</evidence>
<keyword evidence="4" id="KW-0539">Nucleus</keyword>
<sequence length="724" mass="80165">MLGAAEPKATARGQAPTLKKAEGGGHSQGLGPWCRQKTGAGSQAGGAGGGTQGGRLAGGRSGGQGLASPRLPLLPPAVRPTLRKDPWGRRKTLVVADCVAAGSSFPPAPVFLWPPADQSASRIGVPLGVADRTGGRRSDRRVARGKLLLAENCCRQPDCQIKNDSSQHNNTCRSWKQEEPEPELAVALMPMVYCEGDNKSEYSKYMQRFDAGEHCPMFDELCLSALNWWLNCWGCELIPTINDVAVNRAGGLHHGKKSEASGFCYVNDTMLAILELLTSCSNCIIPRRRLEGYWYRERQALCYHFLMRIEMDDESYGQVFMPIICKVMEMHQPKCRYIIYNVAQCSTYEITVAHDCEIIIELPYNDYFEFWTRLETVCLSFKHDKTKHSRIYGKGIYLKIYKCSLMHLVPKCKLFQKMLFIKRVDMKKEKMQTREFLFEHKTSFGTWASLQPPAGIRDPGFSHNPGFIRKGRGCSRGLRAPALAPGEGLISSHHGCCEAQRKRQGLISSPTAAALRAQVTGLMQETTNQDVGCGRAQGHRPGPSPDPERRQKAVATAKAWVPGAGRKLVQAARKIGSSTFSLESEDIDMQLPLRCSHLLKALGTGSGCEQQLWCQQQVQALGGTVARGSKEFSVTTRGSPNESDQRPTLGLRSVMSRPINSEPCHRAEPDQESEARARFEDSPCSPRFSTMMKDETEGRRPWDTRTQALLEITLLAAFQRELAG</sequence>
<gene>
    <name evidence="10" type="ORF">QTO34_016845</name>
</gene>